<evidence type="ECO:0000259" key="3">
    <source>
        <dbReference type="Pfam" id="PF02371"/>
    </source>
</evidence>
<proteinExistence type="predicted"/>
<dbReference type="Pfam" id="PF02371">
    <property type="entry name" value="Transposase_20"/>
    <property type="match status" value="1"/>
</dbReference>
<feature type="domain" description="Transposase IS116/IS110/IS902 C-terminal" evidence="3">
    <location>
        <begin position="338"/>
        <end position="422"/>
    </location>
</feature>
<dbReference type="NCBIfam" id="NF033542">
    <property type="entry name" value="transpos_IS110"/>
    <property type="match status" value="1"/>
</dbReference>
<organism evidence="4 5">
    <name type="scientific">Geobacillus thermoleovorans CCB_US3_UF5</name>
    <dbReference type="NCBI Taxonomy" id="1111068"/>
    <lineage>
        <taxon>Bacteria</taxon>
        <taxon>Bacillati</taxon>
        <taxon>Bacillota</taxon>
        <taxon>Bacilli</taxon>
        <taxon>Bacillales</taxon>
        <taxon>Anoxybacillaceae</taxon>
        <taxon>Geobacillus</taxon>
        <taxon>Geobacillus thermoleovorans group</taxon>
    </lineage>
</organism>
<gene>
    <name evidence="4" type="ORF">GTCCBUS3UF5_30210</name>
</gene>
<reference evidence="4 5" key="1">
    <citation type="submission" date="2011-11" db="EMBL/GenBank/DDBJ databases">
        <title>Complete genome sequence of thermophilic Geobacillus thermoleovorans CCB_US3_UF5.</title>
        <authorList>
            <person name="Muhd Sakaff M.K.L."/>
            <person name="Abdul Rahman A.Y."/>
            <person name="Saito J.A."/>
            <person name="Hou S."/>
            <person name="Alam M."/>
        </authorList>
    </citation>
    <scope>NUCLEOTIDE SEQUENCE [LARGE SCALE GENOMIC DNA]</scope>
    <source>
        <strain evidence="4 5">CCB_US3_UF5</strain>
    </source>
</reference>
<name>A0ABM5MKP7_GEOTH</name>
<protein>
    <submittedName>
        <fullName evidence="4">Transposase</fullName>
    </submittedName>
</protein>
<feature type="domain" description="Transposase IS110-like N-terminal" evidence="2">
    <location>
        <begin position="70"/>
        <end position="230"/>
    </location>
</feature>
<evidence type="ECO:0000313" key="4">
    <source>
        <dbReference type="EMBL" id="AEV20324.1"/>
    </source>
</evidence>
<sequence length="477" mass="54245">MTITYVCESIARNEQRSIPVRSFSGDLIKKSPLGMMQGCQTHHSPYQGGLQMNCTQNYKIDQVTEQTLVVGIDIAKRTHYACFVDDRGRVLRKSFPIFQSKEGFRQLYEAIQEAMQAFGKPQVIVAVEPTGHYWLNLAYFLEEHGIPLVMVNPAHVCRSKELDDNLPTKHDAKDALVIARLAKDGRFLVPRLLHEIEADLRVGSTLKEKLRKEQTAVKNAIVRWTDRYFPEFWTVFRDLGKTALSVLEWTPLPADMAGRTVEELLEVYRQSEGMKCPQKAKIQALINTAKDSIGVTEGTAMARFEIAALVRRYRQLEAEIAALDAELKALVQTTMEYQWLKTVDGLGDATIIDLLAEIGSFAHYRDPRQLVKLAGLTLKENSSGQRKGQKHISKRGRKRLRSVLFRAMIPLIRHNEAFRELHEYYTTRSVNPLTGKQSIVALCRKLLNVLFAICTKKQAFDAERMKQDVLSQVQRAA</sequence>
<dbReference type="InterPro" id="IPR002525">
    <property type="entry name" value="Transp_IS110-like_N"/>
</dbReference>
<keyword evidence="5" id="KW-1185">Reference proteome</keyword>
<dbReference type="PANTHER" id="PTHR33055:SF13">
    <property type="entry name" value="TRANSPOSASE"/>
    <property type="match status" value="1"/>
</dbReference>
<accession>A0ABM5MKP7</accession>
<dbReference type="Pfam" id="PF01548">
    <property type="entry name" value="DEDD_Tnp_IS110"/>
    <property type="match status" value="1"/>
</dbReference>
<evidence type="ECO:0000313" key="5">
    <source>
        <dbReference type="Proteomes" id="UP000005636"/>
    </source>
</evidence>
<dbReference type="InterPro" id="IPR047650">
    <property type="entry name" value="Transpos_IS110"/>
</dbReference>
<keyword evidence="1" id="KW-0175">Coiled coil</keyword>
<dbReference type="InterPro" id="IPR003346">
    <property type="entry name" value="Transposase_20"/>
</dbReference>
<evidence type="ECO:0000259" key="2">
    <source>
        <dbReference type="Pfam" id="PF01548"/>
    </source>
</evidence>
<dbReference type="Proteomes" id="UP000005636">
    <property type="component" value="Chromosome"/>
</dbReference>
<dbReference type="EMBL" id="CP003125">
    <property type="protein sequence ID" value="AEV20324.1"/>
    <property type="molecule type" value="Genomic_DNA"/>
</dbReference>
<evidence type="ECO:0000256" key="1">
    <source>
        <dbReference type="SAM" id="Coils"/>
    </source>
</evidence>
<feature type="coiled-coil region" evidence="1">
    <location>
        <begin position="306"/>
        <end position="333"/>
    </location>
</feature>
<dbReference type="PANTHER" id="PTHR33055">
    <property type="entry name" value="TRANSPOSASE FOR INSERTION SEQUENCE ELEMENT IS1111A"/>
    <property type="match status" value="1"/>
</dbReference>